<sequence>MTTTLREQGIDSVHDQVVSQVAQRWAKAFHCKVTIHTSLEQNPWAAPSQFCDIVGWHVTPGGQTIEWMAEVETAASLAEGQTAANWRRGIVRGIPYYLLVPRGMKEVAQKLADSTSVVFSCVYEYAFVNDICHVL</sequence>
<organism evidence="1 2">
    <name type="scientific">Nitrospira japonica</name>
    <dbReference type="NCBI Taxonomy" id="1325564"/>
    <lineage>
        <taxon>Bacteria</taxon>
        <taxon>Pseudomonadati</taxon>
        <taxon>Nitrospirota</taxon>
        <taxon>Nitrospiria</taxon>
        <taxon>Nitrospirales</taxon>
        <taxon>Nitrospiraceae</taxon>
        <taxon>Nitrospira</taxon>
    </lineage>
</organism>
<dbReference type="RefSeq" id="WP_080887595.1">
    <property type="nucleotide sequence ID" value="NZ_LT828648.1"/>
</dbReference>
<protein>
    <submittedName>
        <fullName evidence="1">Uncharacterized protein</fullName>
    </submittedName>
</protein>
<proteinExistence type="predicted"/>
<dbReference type="Proteomes" id="UP000192042">
    <property type="component" value="Chromosome I"/>
</dbReference>
<dbReference type="AlphaFoldDB" id="A0A1W1I8V9"/>
<evidence type="ECO:0000313" key="2">
    <source>
        <dbReference type="Proteomes" id="UP000192042"/>
    </source>
</evidence>
<dbReference type="KEGG" id="nja:NSJP_3194"/>
<evidence type="ECO:0000313" key="1">
    <source>
        <dbReference type="EMBL" id="SLM49361.1"/>
    </source>
</evidence>
<dbReference type="STRING" id="1325564.NSJP_3194"/>
<reference evidence="1 2" key="1">
    <citation type="submission" date="2017-03" db="EMBL/GenBank/DDBJ databases">
        <authorList>
            <person name="Afonso C.L."/>
            <person name="Miller P.J."/>
            <person name="Scott M.A."/>
            <person name="Spackman E."/>
            <person name="Goraichik I."/>
            <person name="Dimitrov K.M."/>
            <person name="Suarez D.L."/>
            <person name="Swayne D.E."/>
        </authorList>
    </citation>
    <scope>NUCLEOTIDE SEQUENCE [LARGE SCALE GENOMIC DNA]</scope>
    <source>
        <strain evidence="1">Genome sequencing of Nitrospira japonica strain NJ11</strain>
    </source>
</reference>
<gene>
    <name evidence="1" type="ORF">NSJP_3194</name>
</gene>
<dbReference type="OrthoDB" id="9840945at2"/>
<keyword evidence="2" id="KW-1185">Reference proteome</keyword>
<name>A0A1W1I8V9_9BACT</name>
<dbReference type="EMBL" id="LT828648">
    <property type="protein sequence ID" value="SLM49361.1"/>
    <property type="molecule type" value="Genomic_DNA"/>
</dbReference>
<accession>A0A1W1I8V9</accession>